<feature type="transmembrane region" description="Helical" evidence="7">
    <location>
        <begin position="9"/>
        <end position="29"/>
    </location>
</feature>
<keyword evidence="9" id="KW-0808">Transferase</keyword>
<keyword evidence="3" id="KW-1003">Cell membrane</keyword>
<keyword evidence="9" id="KW-0614">Plasmid</keyword>
<dbReference type="GO" id="GO:0005886">
    <property type="term" value="C:plasma membrane"/>
    <property type="evidence" value="ECO:0007669"/>
    <property type="project" value="UniProtKB-SubCell"/>
</dbReference>
<evidence type="ECO:0000256" key="3">
    <source>
        <dbReference type="ARBA" id="ARBA00022475"/>
    </source>
</evidence>
<dbReference type="AlphaFoldDB" id="A0AAU8C735"/>
<evidence type="ECO:0000256" key="7">
    <source>
        <dbReference type="SAM" id="Phobius"/>
    </source>
</evidence>
<evidence type="ECO:0000256" key="2">
    <source>
        <dbReference type="ARBA" id="ARBA00007400"/>
    </source>
</evidence>
<reference evidence="9" key="2">
    <citation type="submission" date="2024-06" db="EMBL/GenBank/DDBJ databases">
        <authorList>
            <person name="Deng Y."/>
        </authorList>
    </citation>
    <scope>NUCLEOTIDE SEQUENCE</scope>
    <source>
        <strain evidence="9">TCYB15</strain>
        <plasmid evidence="9">pZYJ01</plasmid>
    </source>
</reference>
<proteinExistence type="inferred from homology"/>
<dbReference type="Pfam" id="PF01757">
    <property type="entry name" value="Acyl_transf_3"/>
    <property type="match status" value="1"/>
</dbReference>
<feature type="transmembrane region" description="Helical" evidence="7">
    <location>
        <begin position="199"/>
        <end position="222"/>
    </location>
</feature>
<feature type="domain" description="Acyltransferase 3" evidence="8">
    <location>
        <begin position="10"/>
        <end position="352"/>
    </location>
</feature>
<evidence type="ECO:0000256" key="4">
    <source>
        <dbReference type="ARBA" id="ARBA00022692"/>
    </source>
</evidence>
<dbReference type="GO" id="GO:0016413">
    <property type="term" value="F:O-acetyltransferase activity"/>
    <property type="evidence" value="ECO:0007669"/>
    <property type="project" value="TreeGrafter"/>
</dbReference>
<protein>
    <submittedName>
        <fullName evidence="9">Acyltransferase</fullName>
        <ecNumber evidence="9">2.3.1.-</ecNumber>
    </submittedName>
</protein>
<comment type="subcellular location">
    <subcellularLocation>
        <location evidence="1">Cell membrane</location>
        <topology evidence="1">Multi-pass membrane protein</topology>
    </subcellularLocation>
</comment>
<feature type="transmembrane region" description="Helical" evidence="7">
    <location>
        <begin position="166"/>
        <end position="187"/>
    </location>
</feature>
<geneLocation type="plasmid" evidence="9">
    <name>pZYJ01</name>
</geneLocation>
<evidence type="ECO:0000256" key="5">
    <source>
        <dbReference type="ARBA" id="ARBA00022989"/>
    </source>
</evidence>
<evidence type="ECO:0000313" key="9">
    <source>
        <dbReference type="EMBL" id="XCF11865.1"/>
    </source>
</evidence>
<feature type="transmembrane region" description="Helical" evidence="7">
    <location>
        <begin position="234"/>
        <end position="255"/>
    </location>
</feature>
<accession>A0AAU8C735</accession>
<gene>
    <name evidence="9" type="ORF">ABM428_14560</name>
</gene>
<comment type="similarity">
    <text evidence="2">Belongs to the acyltransferase 3 family.</text>
</comment>
<dbReference type="RefSeq" id="WP_353628478.1">
    <property type="nucleotide sequence ID" value="NZ_CP159194.1"/>
</dbReference>
<dbReference type="PANTHER" id="PTHR40074:SF2">
    <property type="entry name" value="O-ACETYLTRANSFERASE WECH"/>
    <property type="match status" value="1"/>
</dbReference>
<dbReference type="InterPro" id="IPR002656">
    <property type="entry name" value="Acyl_transf_3_dom"/>
</dbReference>
<dbReference type="KEGG" id="suly:ABM428_14560"/>
<evidence type="ECO:0000256" key="1">
    <source>
        <dbReference type="ARBA" id="ARBA00004651"/>
    </source>
</evidence>
<reference evidence="9" key="1">
    <citation type="journal article" date="2020" name="Int. J. Syst. Evol. Microbiol.">
        <title>Notification of changes in taxonomic opinion previously published outside the IJSEM.</title>
        <authorList>
            <person name="Oren A."/>
            <person name="Garrity G."/>
        </authorList>
    </citation>
    <scope>NUCLEOTIDE SEQUENCE</scope>
    <source>
        <strain evidence="9">TCYB15</strain>
    </source>
</reference>
<sequence>MNQSSKTRLLWFDANRVFAAMGVVLIHSTTDFSGQPFADAEPAARLIPVFLRSIGEFSGSEMFFMFSLFLMAMRVDRKMPGYGTAIGQQAKRLLVPFAFWTLFYVFFRLAKAEAFGYTPYIWDQIADLKNWAGYLILGKSQYHMHFLPTLFALILFYPVMRVAIRYPMFGFAVLVTIGVMNSAQAFVWSTGIDSFYRDYIVRALKIFGYVGYGLAAFAIYGLWKDGIPRGESRLIRRAAFYFVGLAYIATLPFFAIAYETGGWGIRNNWDYYGHFLMPIFVFFVFLGGQFLPWSKQWSFFARFSFGVYLVHPFVIDLFDIFVFKTGLSQMTQPWMLVLSRYAFALPLSFAVAYGLSKGALVAWTIGLGPLPWERAKAKPLAGA</sequence>
<feature type="transmembrane region" description="Helical" evidence="7">
    <location>
        <begin position="93"/>
        <end position="110"/>
    </location>
</feature>
<keyword evidence="9" id="KW-0012">Acyltransferase</keyword>
<dbReference type="GO" id="GO:0009246">
    <property type="term" value="P:enterobacterial common antigen biosynthetic process"/>
    <property type="evidence" value="ECO:0007669"/>
    <property type="project" value="TreeGrafter"/>
</dbReference>
<feature type="transmembrane region" description="Helical" evidence="7">
    <location>
        <begin position="142"/>
        <end position="159"/>
    </location>
</feature>
<organism evidence="9">
    <name type="scientific">Sulfitobacter sp. TCYB15</name>
    <dbReference type="NCBI Taxonomy" id="3229275"/>
    <lineage>
        <taxon>Bacteria</taxon>
        <taxon>Pseudomonadati</taxon>
        <taxon>Pseudomonadota</taxon>
        <taxon>Alphaproteobacteria</taxon>
        <taxon>Rhodobacterales</taxon>
        <taxon>Roseobacteraceae</taxon>
        <taxon>Sulfitobacter</taxon>
    </lineage>
</organism>
<keyword evidence="6 7" id="KW-0472">Membrane</keyword>
<dbReference type="EC" id="2.3.1.-" evidence="9"/>
<keyword evidence="5 7" id="KW-1133">Transmembrane helix</keyword>
<dbReference type="EMBL" id="CP159194">
    <property type="protein sequence ID" value="XCF11865.1"/>
    <property type="molecule type" value="Genomic_DNA"/>
</dbReference>
<evidence type="ECO:0000259" key="8">
    <source>
        <dbReference type="Pfam" id="PF01757"/>
    </source>
</evidence>
<feature type="transmembrane region" description="Helical" evidence="7">
    <location>
        <begin position="343"/>
        <end position="368"/>
    </location>
</feature>
<keyword evidence="4 7" id="KW-0812">Transmembrane</keyword>
<feature type="transmembrane region" description="Helical" evidence="7">
    <location>
        <begin position="275"/>
        <end position="293"/>
    </location>
</feature>
<dbReference type="PANTHER" id="PTHR40074">
    <property type="entry name" value="O-ACETYLTRANSFERASE WECH"/>
    <property type="match status" value="1"/>
</dbReference>
<feature type="transmembrane region" description="Helical" evidence="7">
    <location>
        <begin position="49"/>
        <end position="72"/>
    </location>
</feature>
<evidence type="ECO:0000256" key="6">
    <source>
        <dbReference type="ARBA" id="ARBA00023136"/>
    </source>
</evidence>
<name>A0AAU8C735_9RHOB</name>
<feature type="transmembrane region" description="Helical" evidence="7">
    <location>
        <begin position="305"/>
        <end position="323"/>
    </location>
</feature>